<accession>A0ABT9VQB3</accession>
<evidence type="ECO:0000256" key="1">
    <source>
        <dbReference type="SAM" id="MobiDB-lite"/>
    </source>
</evidence>
<dbReference type="InterPro" id="IPR025413">
    <property type="entry name" value="YpzG-like"/>
</dbReference>
<evidence type="ECO:0000313" key="2">
    <source>
        <dbReference type="EMBL" id="MDQ0163052.1"/>
    </source>
</evidence>
<gene>
    <name evidence="2" type="ORF">J2S06_002129</name>
</gene>
<reference evidence="2 3" key="1">
    <citation type="submission" date="2023-07" db="EMBL/GenBank/DDBJ databases">
        <title>Genomic Encyclopedia of Type Strains, Phase IV (KMG-IV): sequencing the most valuable type-strain genomes for metagenomic binning, comparative biology and taxonomic classification.</title>
        <authorList>
            <person name="Goeker M."/>
        </authorList>
    </citation>
    <scope>NUCLEOTIDE SEQUENCE [LARGE SCALE GENOMIC DNA]</scope>
    <source>
        <strain evidence="2 3">DSM 19092</strain>
    </source>
</reference>
<feature type="region of interest" description="Disordered" evidence="1">
    <location>
        <begin position="15"/>
        <end position="53"/>
    </location>
</feature>
<name>A0ABT9VQB3_9BACI</name>
<dbReference type="Proteomes" id="UP001225646">
    <property type="component" value="Unassembled WGS sequence"/>
</dbReference>
<evidence type="ECO:0000313" key="3">
    <source>
        <dbReference type="Proteomes" id="UP001225646"/>
    </source>
</evidence>
<proteinExistence type="predicted"/>
<keyword evidence="3" id="KW-1185">Reference proteome</keyword>
<evidence type="ECO:0008006" key="4">
    <source>
        <dbReference type="Google" id="ProtNLM"/>
    </source>
</evidence>
<dbReference type="Pfam" id="PF14139">
    <property type="entry name" value="YpzG"/>
    <property type="match status" value="1"/>
</dbReference>
<dbReference type="EMBL" id="JAUSTR010000009">
    <property type="protein sequence ID" value="MDQ0163052.1"/>
    <property type="molecule type" value="Genomic_DNA"/>
</dbReference>
<protein>
    <recommendedName>
        <fullName evidence="4">YpzG family protein</fullName>
    </recommendedName>
</protein>
<dbReference type="RefSeq" id="WP_083979092.1">
    <property type="nucleotide sequence ID" value="NZ_JAUSTR010000009.1"/>
</dbReference>
<organism evidence="2 3">
    <name type="scientific">Aeribacillus alveayuensis</name>
    <dbReference type="NCBI Taxonomy" id="279215"/>
    <lineage>
        <taxon>Bacteria</taxon>
        <taxon>Bacillati</taxon>
        <taxon>Bacillota</taxon>
        <taxon>Bacilli</taxon>
        <taxon>Bacillales</taxon>
        <taxon>Bacillaceae</taxon>
        <taxon>Aeribacillus</taxon>
    </lineage>
</organism>
<sequence>MGTNEKKKYYDQLYSNPFLGPRANPKRAHHQVNGETQQSQDLIILENQTRKRS</sequence>
<comment type="caution">
    <text evidence="2">The sequence shown here is derived from an EMBL/GenBank/DDBJ whole genome shotgun (WGS) entry which is preliminary data.</text>
</comment>